<accession>A0A498MKW5</accession>
<dbReference type="AlphaFoldDB" id="A0A498MKW5"/>
<proteinExistence type="predicted"/>
<reference evidence="2 3" key="1">
    <citation type="submission" date="2018-03" db="EMBL/GenBank/DDBJ databases">
        <title>Draft genome sequence of Rohu Carp (Labeo rohita).</title>
        <authorList>
            <person name="Das P."/>
            <person name="Kushwaha B."/>
            <person name="Joshi C.G."/>
            <person name="Kumar D."/>
            <person name="Nagpure N.S."/>
            <person name="Sahoo L."/>
            <person name="Das S.P."/>
            <person name="Bit A."/>
            <person name="Patnaik S."/>
            <person name="Meher P.K."/>
            <person name="Jayasankar P."/>
            <person name="Koringa P.G."/>
            <person name="Patel N.V."/>
            <person name="Hinsu A.T."/>
            <person name="Kumar R."/>
            <person name="Pandey M."/>
            <person name="Agarwal S."/>
            <person name="Srivastava S."/>
            <person name="Singh M."/>
            <person name="Iquebal M.A."/>
            <person name="Jaiswal S."/>
            <person name="Angadi U.B."/>
            <person name="Kumar N."/>
            <person name="Raza M."/>
            <person name="Shah T.M."/>
            <person name="Rai A."/>
            <person name="Jena J.K."/>
        </authorList>
    </citation>
    <scope>NUCLEOTIDE SEQUENCE [LARGE SCALE GENOMIC DNA]</scope>
    <source>
        <strain evidence="2">DASCIFA01</strain>
        <tissue evidence="2">Testis</tissue>
    </source>
</reference>
<comment type="caution">
    <text evidence="2">The sequence shown here is derived from an EMBL/GenBank/DDBJ whole genome shotgun (WGS) entry which is preliminary data.</text>
</comment>
<evidence type="ECO:0000313" key="2">
    <source>
        <dbReference type="EMBL" id="RXN21989.1"/>
    </source>
</evidence>
<feature type="compositionally biased region" description="Basic and acidic residues" evidence="1">
    <location>
        <begin position="30"/>
        <end position="39"/>
    </location>
</feature>
<keyword evidence="3" id="KW-1185">Reference proteome</keyword>
<dbReference type="Proteomes" id="UP000290572">
    <property type="component" value="Unassembled WGS sequence"/>
</dbReference>
<feature type="region of interest" description="Disordered" evidence="1">
    <location>
        <begin position="1"/>
        <end position="44"/>
    </location>
</feature>
<evidence type="ECO:0000256" key="1">
    <source>
        <dbReference type="SAM" id="MobiDB-lite"/>
    </source>
</evidence>
<dbReference type="EMBL" id="QBIY01012605">
    <property type="protein sequence ID" value="RXN21989.1"/>
    <property type="molecule type" value="Genomic_DNA"/>
</dbReference>
<sequence>MEGEKQKRGKNKTGLKREKGEIIEDIDGGEEGRKKDGEQGKVSGEVANSDIRAFRDEVRAFRVDFKNDMDEFRLALREDMRKS</sequence>
<evidence type="ECO:0000313" key="3">
    <source>
        <dbReference type="Proteomes" id="UP000290572"/>
    </source>
</evidence>
<name>A0A498MKW5_LABRO</name>
<protein>
    <submittedName>
        <fullName evidence="2">Uncharacterized protein</fullName>
    </submittedName>
</protein>
<organism evidence="2 3">
    <name type="scientific">Labeo rohita</name>
    <name type="common">Indian major carp</name>
    <name type="synonym">Cyprinus rohita</name>
    <dbReference type="NCBI Taxonomy" id="84645"/>
    <lineage>
        <taxon>Eukaryota</taxon>
        <taxon>Metazoa</taxon>
        <taxon>Chordata</taxon>
        <taxon>Craniata</taxon>
        <taxon>Vertebrata</taxon>
        <taxon>Euteleostomi</taxon>
        <taxon>Actinopterygii</taxon>
        <taxon>Neopterygii</taxon>
        <taxon>Teleostei</taxon>
        <taxon>Ostariophysi</taxon>
        <taxon>Cypriniformes</taxon>
        <taxon>Cyprinidae</taxon>
        <taxon>Labeoninae</taxon>
        <taxon>Labeonini</taxon>
        <taxon>Labeo</taxon>
    </lineage>
</organism>
<gene>
    <name evidence="2" type="ORF">ROHU_023873</name>
</gene>